<reference evidence="2" key="1">
    <citation type="submission" date="2017-02" db="UniProtKB">
        <authorList>
            <consortium name="WormBaseParasite"/>
        </authorList>
    </citation>
    <scope>IDENTIFICATION</scope>
</reference>
<name>A0A0M3HRU1_ASCLU</name>
<protein>
    <submittedName>
        <fullName evidence="2">Uncharacterized protein</fullName>
    </submittedName>
</protein>
<accession>A0A0M3HRU1</accession>
<dbReference type="Proteomes" id="UP000036681">
    <property type="component" value="Unplaced"/>
</dbReference>
<sequence>MWKPTDMKMKTCNGLHIRAANLLSTVQLRQIWYRYSDDSKYRLIRFRVFVFGLKFSLAAKSAGQSQDKQVHGKKHTLTIRSSAVRLNVHCVQLTLHGYTVDVLGMHYVLMQVAKQPSLLRDWLSGVVVTVIVRRISVERYSSIAISTEIHRLTKRITNHIRYHLDQDEALKRLNRQLHKRLKEGK</sequence>
<evidence type="ECO:0000313" key="1">
    <source>
        <dbReference type="Proteomes" id="UP000036681"/>
    </source>
</evidence>
<keyword evidence="1" id="KW-1185">Reference proteome</keyword>
<organism evidence="1 2">
    <name type="scientific">Ascaris lumbricoides</name>
    <name type="common">Giant roundworm</name>
    <dbReference type="NCBI Taxonomy" id="6252"/>
    <lineage>
        <taxon>Eukaryota</taxon>
        <taxon>Metazoa</taxon>
        <taxon>Ecdysozoa</taxon>
        <taxon>Nematoda</taxon>
        <taxon>Chromadorea</taxon>
        <taxon>Rhabditida</taxon>
        <taxon>Spirurina</taxon>
        <taxon>Ascaridomorpha</taxon>
        <taxon>Ascaridoidea</taxon>
        <taxon>Ascarididae</taxon>
        <taxon>Ascaris</taxon>
    </lineage>
</organism>
<dbReference type="WBParaSite" id="ALUE_0000508801-mRNA-1">
    <property type="protein sequence ID" value="ALUE_0000508801-mRNA-1"/>
    <property type="gene ID" value="ALUE_0000508801"/>
</dbReference>
<dbReference type="AlphaFoldDB" id="A0A0M3HRU1"/>
<evidence type="ECO:0000313" key="2">
    <source>
        <dbReference type="WBParaSite" id="ALUE_0000508801-mRNA-1"/>
    </source>
</evidence>
<proteinExistence type="predicted"/>